<dbReference type="GO" id="GO:0005615">
    <property type="term" value="C:extracellular space"/>
    <property type="evidence" value="ECO:0007669"/>
    <property type="project" value="TreeGrafter"/>
</dbReference>
<dbReference type="SUPFAM" id="SSF56496">
    <property type="entry name" value="Fibrinogen C-terminal domain-like"/>
    <property type="match status" value="1"/>
</dbReference>
<reference evidence="3 4" key="1">
    <citation type="journal article" date="2020" name="Nature">
        <title>Six reference-quality genomes reveal evolution of bat adaptations.</title>
        <authorList>
            <person name="Jebb D."/>
            <person name="Huang Z."/>
            <person name="Pippel M."/>
            <person name="Hughes G.M."/>
            <person name="Lavrichenko K."/>
            <person name="Devanna P."/>
            <person name="Winkler S."/>
            <person name="Jermiin L.S."/>
            <person name="Skirmuntt E.C."/>
            <person name="Katzourakis A."/>
            <person name="Burkitt-Gray L."/>
            <person name="Ray D.A."/>
            <person name="Sullivan K.A.M."/>
            <person name="Roscito J.G."/>
            <person name="Kirilenko B.M."/>
            <person name="Davalos L.M."/>
            <person name="Corthals A.P."/>
            <person name="Power M.L."/>
            <person name="Jones G."/>
            <person name="Ransome R.D."/>
            <person name="Dechmann D.K.N."/>
            <person name="Locatelli A.G."/>
            <person name="Puechmaille S.J."/>
            <person name="Fedrigo O."/>
            <person name="Jarvis E.D."/>
            <person name="Hiller M."/>
            <person name="Vernes S.C."/>
            <person name="Myers E.W."/>
            <person name="Teeling E.C."/>
        </authorList>
    </citation>
    <scope>NUCLEOTIDE SEQUENCE [LARGE SCALE GENOMIC DNA]</scope>
    <source>
        <strain evidence="3">MRouAeg1</strain>
        <tissue evidence="3">Muscle</tissue>
    </source>
</reference>
<dbReference type="SMART" id="SM00186">
    <property type="entry name" value="FBG"/>
    <property type="match status" value="1"/>
</dbReference>
<feature type="region of interest" description="Disordered" evidence="1">
    <location>
        <begin position="137"/>
        <end position="197"/>
    </location>
</feature>
<protein>
    <submittedName>
        <fullName evidence="3">Angiopoietin 2</fullName>
    </submittedName>
</protein>
<accession>A0A7J8DV69</accession>
<dbReference type="PANTHER" id="PTHR19143:SF199">
    <property type="entry name" value="ANGIOPOIETIN-2"/>
    <property type="match status" value="1"/>
</dbReference>
<dbReference type="InterPro" id="IPR036056">
    <property type="entry name" value="Fibrinogen-like_C"/>
</dbReference>
<evidence type="ECO:0000259" key="2">
    <source>
        <dbReference type="PROSITE" id="PS51406"/>
    </source>
</evidence>
<dbReference type="GO" id="GO:0048014">
    <property type="term" value="P:Tie signaling pathway"/>
    <property type="evidence" value="ECO:0007669"/>
    <property type="project" value="TreeGrafter"/>
</dbReference>
<feature type="compositionally biased region" description="Basic residues" evidence="1">
    <location>
        <begin position="154"/>
        <end position="166"/>
    </location>
</feature>
<evidence type="ECO:0000256" key="1">
    <source>
        <dbReference type="SAM" id="MobiDB-lite"/>
    </source>
</evidence>
<proteinExistence type="predicted"/>
<dbReference type="Gene3D" id="3.90.215.10">
    <property type="entry name" value="Gamma Fibrinogen, chain A, domain 1"/>
    <property type="match status" value="1"/>
</dbReference>
<dbReference type="InterPro" id="IPR050373">
    <property type="entry name" value="Fibrinogen_C-term_domain"/>
</dbReference>
<dbReference type="AlphaFoldDB" id="A0A7J8DV69"/>
<dbReference type="GO" id="GO:0030971">
    <property type="term" value="F:receptor tyrosine kinase binding"/>
    <property type="evidence" value="ECO:0007669"/>
    <property type="project" value="TreeGrafter"/>
</dbReference>
<name>A0A7J8DV69_ROUAE</name>
<sequence>MDTAGGGWTVIQRRGDGSVDFQKTWKEYKVGFGNPSGEYWLGNEFVSQVTSRKRYMLRIRLTDWAGNEAHSLYEHFSLSGEDLNYRIHLKGLTGTAGKISSISQPQRDVLPTEAEHKQVQRHQVVLLEGVRLLAQGHSHDDPAGRLLKGCQRSRCPRAPRHSHRRAYPQASPGRAPRTSPRTPASRDGPKRSQNLPHRDLAERLREHEFKPANETDNLQTLWSQPRMLCASSSVNNWKPEH</sequence>
<dbReference type="PROSITE" id="PS51406">
    <property type="entry name" value="FIBRINOGEN_C_2"/>
    <property type="match status" value="1"/>
</dbReference>
<evidence type="ECO:0000313" key="4">
    <source>
        <dbReference type="Proteomes" id="UP000593571"/>
    </source>
</evidence>
<comment type="caution">
    <text evidence="3">The sequence shown here is derived from an EMBL/GenBank/DDBJ whole genome shotgun (WGS) entry which is preliminary data.</text>
</comment>
<dbReference type="InterPro" id="IPR014716">
    <property type="entry name" value="Fibrinogen_a/b/g_C_1"/>
</dbReference>
<keyword evidence="4" id="KW-1185">Reference proteome</keyword>
<dbReference type="EMBL" id="JACASE010000011">
    <property type="protein sequence ID" value="KAF6427128.1"/>
    <property type="molecule type" value="Genomic_DNA"/>
</dbReference>
<evidence type="ECO:0000313" key="3">
    <source>
        <dbReference type="EMBL" id="KAF6427128.1"/>
    </source>
</evidence>
<feature type="domain" description="Fibrinogen C-terminal" evidence="2">
    <location>
        <begin position="1"/>
        <end position="97"/>
    </location>
</feature>
<dbReference type="PANTHER" id="PTHR19143">
    <property type="entry name" value="FIBRINOGEN/TENASCIN/ANGIOPOEITIN"/>
    <property type="match status" value="1"/>
</dbReference>
<organism evidence="3 4">
    <name type="scientific">Rousettus aegyptiacus</name>
    <name type="common">Egyptian fruit bat</name>
    <name type="synonym">Pteropus aegyptiacus</name>
    <dbReference type="NCBI Taxonomy" id="9407"/>
    <lineage>
        <taxon>Eukaryota</taxon>
        <taxon>Metazoa</taxon>
        <taxon>Chordata</taxon>
        <taxon>Craniata</taxon>
        <taxon>Vertebrata</taxon>
        <taxon>Euteleostomi</taxon>
        <taxon>Mammalia</taxon>
        <taxon>Eutheria</taxon>
        <taxon>Laurasiatheria</taxon>
        <taxon>Chiroptera</taxon>
        <taxon>Yinpterochiroptera</taxon>
        <taxon>Pteropodoidea</taxon>
        <taxon>Pteropodidae</taxon>
        <taxon>Rousettinae</taxon>
        <taxon>Rousettus</taxon>
    </lineage>
</organism>
<gene>
    <name evidence="3" type="ORF">HJG63_000657</name>
</gene>
<dbReference type="InterPro" id="IPR002181">
    <property type="entry name" value="Fibrinogen_a/b/g_C_dom"/>
</dbReference>
<dbReference type="Pfam" id="PF00147">
    <property type="entry name" value="Fibrinogen_C"/>
    <property type="match status" value="1"/>
</dbReference>
<dbReference type="Proteomes" id="UP000593571">
    <property type="component" value="Unassembled WGS sequence"/>
</dbReference>